<gene>
    <name evidence="8" type="ORF">OLEAN_C18760</name>
</gene>
<name>R4YMI3_OLEAN</name>
<dbReference type="SMART" id="SM00283">
    <property type="entry name" value="MA"/>
    <property type="match status" value="1"/>
</dbReference>
<organism evidence="8 9">
    <name type="scientific">Oleispira antarctica RB-8</name>
    <dbReference type="NCBI Taxonomy" id="698738"/>
    <lineage>
        <taxon>Bacteria</taxon>
        <taxon>Pseudomonadati</taxon>
        <taxon>Pseudomonadota</taxon>
        <taxon>Gammaproteobacteria</taxon>
        <taxon>Oceanospirillales</taxon>
        <taxon>Oceanospirillaceae</taxon>
        <taxon>Oleispira</taxon>
    </lineage>
</organism>
<dbReference type="OrthoDB" id="6376221at2"/>
<proteinExistence type="inferred from homology"/>
<evidence type="ECO:0000313" key="9">
    <source>
        <dbReference type="Proteomes" id="UP000032749"/>
    </source>
</evidence>
<keyword evidence="5" id="KW-0812">Transmembrane</keyword>
<dbReference type="KEGG" id="oai:OLEAN_C18760"/>
<dbReference type="InterPro" id="IPR003660">
    <property type="entry name" value="HAMP_dom"/>
</dbReference>
<dbReference type="Pfam" id="PF00672">
    <property type="entry name" value="HAMP"/>
    <property type="match status" value="1"/>
</dbReference>
<dbReference type="GO" id="GO:0006935">
    <property type="term" value="P:chemotaxis"/>
    <property type="evidence" value="ECO:0007669"/>
    <property type="project" value="InterPro"/>
</dbReference>
<dbReference type="FunFam" id="1.10.287.950:FF:000001">
    <property type="entry name" value="Methyl-accepting chemotaxis sensory transducer"/>
    <property type="match status" value="1"/>
</dbReference>
<dbReference type="GO" id="GO:0007165">
    <property type="term" value="P:signal transduction"/>
    <property type="evidence" value="ECO:0007669"/>
    <property type="project" value="UniProtKB-KW"/>
</dbReference>
<dbReference type="PROSITE" id="PS50111">
    <property type="entry name" value="CHEMOTAXIS_TRANSDUC_2"/>
    <property type="match status" value="1"/>
</dbReference>
<evidence type="ECO:0000256" key="2">
    <source>
        <dbReference type="ARBA" id="ARBA00023224"/>
    </source>
</evidence>
<comment type="subcellular location">
    <subcellularLocation>
        <location evidence="1">Membrane</location>
    </subcellularLocation>
</comment>
<evidence type="ECO:0000256" key="4">
    <source>
        <dbReference type="PROSITE-ProRule" id="PRU00284"/>
    </source>
</evidence>
<comment type="similarity">
    <text evidence="3">Belongs to the methyl-accepting chemotaxis (MCP) protein family.</text>
</comment>
<dbReference type="PANTHER" id="PTHR32089:SF112">
    <property type="entry name" value="LYSOZYME-LIKE PROTEIN-RELATED"/>
    <property type="match status" value="1"/>
</dbReference>
<evidence type="ECO:0000313" key="8">
    <source>
        <dbReference type="EMBL" id="CCK76052.1"/>
    </source>
</evidence>
<protein>
    <submittedName>
        <fullName evidence="8">Methyl-accepting chemotaxis protein</fullName>
    </submittedName>
</protein>
<dbReference type="InterPro" id="IPR004090">
    <property type="entry name" value="Chemotax_Me-accpt_rcpt"/>
</dbReference>
<evidence type="ECO:0000256" key="5">
    <source>
        <dbReference type="SAM" id="Phobius"/>
    </source>
</evidence>
<dbReference type="HOGENOM" id="CLU_000445_107_27_6"/>
<feature type="domain" description="HAMP" evidence="7">
    <location>
        <begin position="208"/>
        <end position="262"/>
    </location>
</feature>
<keyword evidence="5" id="KW-0472">Membrane</keyword>
<dbReference type="PROSITE" id="PS50885">
    <property type="entry name" value="HAMP"/>
    <property type="match status" value="1"/>
</dbReference>
<evidence type="ECO:0000256" key="3">
    <source>
        <dbReference type="ARBA" id="ARBA00029447"/>
    </source>
</evidence>
<dbReference type="CDD" id="cd06225">
    <property type="entry name" value="HAMP"/>
    <property type="match status" value="1"/>
</dbReference>
<feature type="domain" description="Methyl-accepting transducer" evidence="6">
    <location>
        <begin position="267"/>
        <end position="503"/>
    </location>
</feature>
<feature type="transmembrane region" description="Helical" evidence="5">
    <location>
        <begin position="13"/>
        <end position="34"/>
    </location>
</feature>
<keyword evidence="5" id="KW-1133">Transmembrane helix</keyword>
<dbReference type="GO" id="GO:0004888">
    <property type="term" value="F:transmembrane signaling receptor activity"/>
    <property type="evidence" value="ECO:0007669"/>
    <property type="project" value="InterPro"/>
</dbReference>
<dbReference type="SUPFAM" id="SSF58104">
    <property type="entry name" value="Methyl-accepting chemotaxis protein (MCP) signaling domain"/>
    <property type="match status" value="1"/>
</dbReference>
<dbReference type="STRING" id="698738.OLEAN_C18760"/>
<dbReference type="Gene3D" id="1.10.287.950">
    <property type="entry name" value="Methyl-accepting chemotaxis protein"/>
    <property type="match status" value="1"/>
</dbReference>
<keyword evidence="2 4" id="KW-0807">Transducer</keyword>
<dbReference type="GO" id="GO:0016020">
    <property type="term" value="C:membrane"/>
    <property type="evidence" value="ECO:0007669"/>
    <property type="project" value="UniProtKB-SubCell"/>
</dbReference>
<reference evidence="8 9" key="1">
    <citation type="journal article" date="2013" name="Nat. Commun.">
        <title>Genome sequence and functional genomic analysis of the oil-degrading bacterium Oleispira antarctica.</title>
        <authorList>
            <person name="Kube M."/>
            <person name="Chernikova T.N."/>
            <person name="Al-Ramahi Y."/>
            <person name="Beloqui A."/>
            <person name="Lopez-Cortez N."/>
            <person name="Guazzaroni M.E."/>
            <person name="Heipieper H.J."/>
            <person name="Klages S."/>
            <person name="Kotsyurbenko O.R."/>
            <person name="Langer I."/>
            <person name="Nechitaylo T.Y."/>
            <person name="Lunsdorf H."/>
            <person name="Fernandez M."/>
            <person name="Juarez S."/>
            <person name="Ciordia S."/>
            <person name="Singer A."/>
            <person name="Kagan O."/>
            <person name="Egorova O."/>
            <person name="Petit P.A."/>
            <person name="Stogios P."/>
            <person name="Kim Y."/>
            <person name="Tchigvintsev A."/>
            <person name="Flick R."/>
            <person name="Denaro R."/>
            <person name="Genovese M."/>
            <person name="Albar J.P."/>
            <person name="Reva O.N."/>
            <person name="Martinez-Gomariz M."/>
            <person name="Tran H."/>
            <person name="Ferrer M."/>
            <person name="Savchenko A."/>
            <person name="Yakunin A.F."/>
            <person name="Yakimov M.M."/>
            <person name="Golyshina O.V."/>
            <person name="Reinhardt R."/>
            <person name="Golyshin P.N."/>
        </authorList>
    </citation>
    <scope>NUCLEOTIDE SEQUENCE [LARGE SCALE GENOMIC DNA]</scope>
</reference>
<dbReference type="AlphaFoldDB" id="R4YMI3"/>
<evidence type="ECO:0000259" key="6">
    <source>
        <dbReference type="PROSITE" id="PS50111"/>
    </source>
</evidence>
<accession>R4YMI3</accession>
<dbReference type="EMBL" id="FO203512">
    <property type="protein sequence ID" value="CCK76052.1"/>
    <property type="molecule type" value="Genomic_DNA"/>
</dbReference>
<dbReference type="PANTHER" id="PTHR32089">
    <property type="entry name" value="METHYL-ACCEPTING CHEMOTAXIS PROTEIN MCPB"/>
    <property type="match status" value="1"/>
</dbReference>
<evidence type="ECO:0000259" key="7">
    <source>
        <dbReference type="PROSITE" id="PS50885"/>
    </source>
</evidence>
<dbReference type="PATRIC" id="fig|698738.3.peg.1942"/>
<dbReference type="InterPro" id="IPR004089">
    <property type="entry name" value="MCPsignal_dom"/>
</dbReference>
<dbReference type="Pfam" id="PF00015">
    <property type="entry name" value="MCPsignal"/>
    <property type="match status" value="1"/>
</dbReference>
<feature type="transmembrane region" description="Helical" evidence="5">
    <location>
        <begin position="187"/>
        <end position="207"/>
    </location>
</feature>
<dbReference type="PRINTS" id="PR00260">
    <property type="entry name" value="CHEMTRNSDUCR"/>
</dbReference>
<keyword evidence="9" id="KW-1185">Reference proteome</keyword>
<evidence type="ECO:0000256" key="1">
    <source>
        <dbReference type="ARBA" id="ARBA00004370"/>
    </source>
</evidence>
<sequence length="539" mass="57757">MGLLSNISIKVKIIALAGAAIVGFMISLAVNTSINSQNSERIQKVRDVYFPVVQKSDENLVKLLQIKELLNTAVSTGEVEFIQSADALQKEILSNSETIIMLWADRSNDNKLLRDQFKKYYALAHEVSAGMLSGTLDMSRMSSKIDNMNNALATVKASMEKLSLSALAEFNQTVDVSISDAEKALTLGMLATGVTVAILILLGWSIVSSIGTALGSLLVSLKDIASGDGDLTKRIEKTSNDELGDVVDWFNQFVDKLHNSITDVVKSIEPLTSLSSDLGSLTRETLAISANQNQATEEVSLVVEEMVSSVKAVSNNANSASEAANQADRAAKDGRDIVTKTVASINGLAEEVERAGEVIRKLEADTGNVGTILDVIKGIAEQTNLLALNAAIEAARAGEQGRGFAVVADEVRTLASRTQDSTQEIQKVIEELQTAARSAVEVMGQSKHRAQESVEHAAQTGESLAAITERVSAITEMNRQIASAAEEQERAAYSIKENVLGIKETSETAMRSIQKVEEASLSLVDISGNLQRVTGEFKV</sequence>
<dbReference type="CDD" id="cd11386">
    <property type="entry name" value="MCP_signal"/>
    <property type="match status" value="1"/>
</dbReference>
<dbReference type="Proteomes" id="UP000032749">
    <property type="component" value="Chromosome"/>
</dbReference>
<dbReference type="SMART" id="SM00304">
    <property type="entry name" value="HAMP"/>
    <property type="match status" value="1"/>
</dbReference>